<feature type="compositionally biased region" description="Polar residues" evidence="1">
    <location>
        <begin position="43"/>
        <end position="61"/>
    </location>
</feature>
<name>A0A412Z4V7_9FIRM</name>
<organism evidence="2 3">
    <name type="scientific">Enterocloster bolteae</name>
    <dbReference type="NCBI Taxonomy" id="208479"/>
    <lineage>
        <taxon>Bacteria</taxon>
        <taxon>Bacillati</taxon>
        <taxon>Bacillota</taxon>
        <taxon>Clostridia</taxon>
        <taxon>Lachnospirales</taxon>
        <taxon>Lachnospiraceae</taxon>
        <taxon>Enterocloster</taxon>
    </lineage>
</organism>
<sequence>MWSERIGRLREAVESRPWEQGGRNLGIRLRGKSGLRGWKTAESKSQTAQTRCAQTAVRSDS</sequence>
<gene>
    <name evidence="2" type="ORF">DWW02_16700</name>
</gene>
<proteinExistence type="predicted"/>
<reference evidence="2 3" key="1">
    <citation type="submission" date="2018-08" db="EMBL/GenBank/DDBJ databases">
        <title>A genome reference for cultivated species of the human gut microbiota.</title>
        <authorList>
            <person name="Zou Y."/>
            <person name="Xue W."/>
            <person name="Luo G."/>
        </authorList>
    </citation>
    <scope>NUCLEOTIDE SEQUENCE [LARGE SCALE GENOMIC DNA]</scope>
    <source>
        <strain evidence="2 3">AF14-18</strain>
    </source>
</reference>
<evidence type="ECO:0000256" key="1">
    <source>
        <dbReference type="SAM" id="MobiDB-lite"/>
    </source>
</evidence>
<evidence type="ECO:0000313" key="3">
    <source>
        <dbReference type="Proteomes" id="UP000284543"/>
    </source>
</evidence>
<feature type="region of interest" description="Disordered" evidence="1">
    <location>
        <begin position="36"/>
        <end position="61"/>
    </location>
</feature>
<dbReference type="Proteomes" id="UP000284543">
    <property type="component" value="Unassembled WGS sequence"/>
</dbReference>
<protein>
    <submittedName>
        <fullName evidence="2">Uncharacterized protein</fullName>
    </submittedName>
</protein>
<evidence type="ECO:0000313" key="2">
    <source>
        <dbReference type="EMBL" id="RGV74965.1"/>
    </source>
</evidence>
<accession>A0A412Z4V7</accession>
<dbReference type="EMBL" id="QRZM01000006">
    <property type="protein sequence ID" value="RGV74965.1"/>
    <property type="molecule type" value="Genomic_DNA"/>
</dbReference>
<comment type="caution">
    <text evidence="2">The sequence shown here is derived from an EMBL/GenBank/DDBJ whole genome shotgun (WGS) entry which is preliminary data.</text>
</comment>
<dbReference type="AlphaFoldDB" id="A0A412Z4V7"/>